<comment type="caution">
    <text evidence="3">The sequence shown here is derived from an EMBL/GenBank/DDBJ whole genome shotgun (WGS) entry which is preliminary data.</text>
</comment>
<proteinExistence type="predicted"/>
<organism evidence="3">
    <name type="scientific">Salmonella enterica subsp. enterica serovar Hull</name>
    <dbReference type="NCBI Taxonomy" id="1403564"/>
    <lineage>
        <taxon>Bacteria</taxon>
        <taxon>Pseudomonadati</taxon>
        <taxon>Pseudomonadota</taxon>
        <taxon>Gammaproteobacteria</taxon>
        <taxon>Enterobacterales</taxon>
        <taxon>Enterobacteriaceae</taxon>
        <taxon>Salmonella</taxon>
    </lineage>
</organism>
<dbReference type="SUPFAM" id="SSF110849">
    <property type="entry name" value="ParB/Sulfiredoxin"/>
    <property type="match status" value="1"/>
</dbReference>
<gene>
    <name evidence="3" type="ORF">EHB58_09535</name>
</gene>
<accession>A0A5X4PE48</accession>
<evidence type="ECO:0000313" key="3">
    <source>
        <dbReference type="EMBL" id="EBZ8648453.1"/>
    </source>
</evidence>
<dbReference type="EMBL" id="AAHSMS010000010">
    <property type="protein sequence ID" value="EBZ8648453.1"/>
    <property type="molecule type" value="Genomic_DNA"/>
</dbReference>
<sequence>MPIKTAIRRVELADLRLLETNAHYMDPDEFSRLVENIKKDGVMTSLPVVYRGKVLSGNHRTQAAIKAGLTEADVIEIISELTDDEQKAIQLSHNAIKGKDDSNILRALYDSISSLDLKLYSGLTDDDFKINDIDVQTLSFIQPSYENMIIAFLPEEKSLFIEAIEKIGKKAKDRLILTARMQDFDSVYRAVINTKSKLNIINTAEAFKTMAELALQRLEELDGEAESSDRPGSGRSAGDSGS</sequence>
<dbReference type="Pfam" id="PF02195">
    <property type="entry name" value="ParB_N"/>
    <property type="match status" value="1"/>
</dbReference>
<protein>
    <recommendedName>
        <fullName evidence="2">ParB-like N-terminal domain-containing protein</fullName>
    </recommendedName>
</protein>
<dbReference type="SMART" id="SM00470">
    <property type="entry name" value="ParB"/>
    <property type="match status" value="1"/>
</dbReference>
<dbReference type="InterPro" id="IPR036086">
    <property type="entry name" value="ParB/Sulfiredoxin_sf"/>
</dbReference>
<evidence type="ECO:0000256" key="1">
    <source>
        <dbReference type="SAM" id="MobiDB-lite"/>
    </source>
</evidence>
<reference evidence="3" key="1">
    <citation type="submission" date="2018-11" db="EMBL/GenBank/DDBJ databases">
        <authorList>
            <person name="Ashton P.M."/>
            <person name="Dallman T."/>
            <person name="Nair S."/>
            <person name="De Pinna E."/>
            <person name="Peters T."/>
            <person name="Grant K."/>
        </authorList>
    </citation>
    <scope>NUCLEOTIDE SEQUENCE</scope>
    <source>
        <strain evidence="3">638096</strain>
    </source>
</reference>
<feature type="region of interest" description="Disordered" evidence="1">
    <location>
        <begin position="221"/>
        <end position="242"/>
    </location>
</feature>
<dbReference type="InterPro" id="IPR003115">
    <property type="entry name" value="ParB_N"/>
</dbReference>
<evidence type="ECO:0000259" key="2">
    <source>
        <dbReference type="SMART" id="SM00470"/>
    </source>
</evidence>
<name>A0A5X4PE48_SALET</name>
<feature type="domain" description="ParB-like N-terminal" evidence="2">
    <location>
        <begin position="8"/>
        <end position="95"/>
    </location>
</feature>
<dbReference type="Gene3D" id="3.90.1530.10">
    <property type="entry name" value="Conserved hypothetical protein from pyrococcus furiosus pfu- 392566-001, ParB domain"/>
    <property type="match status" value="1"/>
</dbReference>
<dbReference type="AlphaFoldDB" id="A0A5X4PE48"/>